<reference evidence="8 9" key="1">
    <citation type="journal article" date="2021" name="Nat. Plants">
        <title>The Taxus genome provides insights into paclitaxel biosynthesis.</title>
        <authorList>
            <person name="Xiong X."/>
            <person name="Gou J."/>
            <person name="Liao Q."/>
            <person name="Li Y."/>
            <person name="Zhou Q."/>
            <person name="Bi G."/>
            <person name="Li C."/>
            <person name="Du R."/>
            <person name="Wang X."/>
            <person name="Sun T."/>
            <person name="Guo L."/>
            <person name="Liang H."/>
            <person name="Lu P."/>
            <person name="Wu Y."/>
            <person name="Zhang Z."/>
            <person name="Ro D.K."/>
            <person name="Shang Y."/>
            <person name="Huang S."/>
            <person name="Yan J."/>
        </authorList>
    </citation>
    <scope>NUCLEOTIDE SEQUENCE [LARGE SCALE GENOMIC DNA]</scope>
    <source>
        <strain evidence="8">Ta-2019</strain>
    </source>
</reference>
<feature type="non-terminal residue" evidence="8">
    <location>
        <position position="262"/>
    </location>
</feature>
<feature type="non-terminal residue" evidence="8">
    <location>
        <position position="1"/>
    </location>
</feature>
<protein>
    <submittedName>
        <fullName evidence="8">Uncharacterized protein</fullName>
    </submittedName>
</protein>
<comment type="subcellular location">
    <subcellularLocation>
        <location evidence="1">Membrane</location>
    </subcellularLocation>
</comment>
<keyword evidence="4" id="KW-0375">Hydrogen ion transport</keyword>
<evidence type="ECO:0000256" key="7">
    <source>
        <dbReference type="ARBA" id="ARBA00023310"/>
    </source>
</evidence>
<dbReference type="GO" id="GO:0046933">
    <property type="term" value="F:proton-transporting ATP synthase activity, rotational mechanism"/>
    <property type="evidence" value="ECO:0007669"/>
    <property type="project" value="InterPro"/>
</dbReference>
<dbReference type="SUPFAM" id="SSF47928">
    <property type="entry name" value="N-terminal domain of the delta subunit of the F1F0-ATP synthase"/>
    <property type="match status" value="1"/>
</dbReference>
<dbReference type="Gene3D" id="1.10.520.20">
    <property type="entry name" value="N-terminal domain of the delta subunit of the F1F0-ATP synthase"/>
    <property type="match status" value="1"/>
</dbReference>
<dbReference type="EMBL" id="JAHRHJ020000010">
    <property type="protein sequence ID" value="KAH9299841.1"/>
    <property type="molecule type" value="Genomic_DNA"/>
</dbReference>
<keyword evidence="3" id="KW-0813">Transport</keyword>
<dbReference type="Proteomes" id="UP000824469">
    <property type="component" value="Unassembled WGS sequence"/>
</dbReference>
<dbReference type="PRINTS" id="PR00125">
    <property type="entry name" value="ATPASEDELTA"/>
</dbReference>
<evidence type="ECO:0000256" key="2">
    <source>
        <dbReference type="ARBA" id="ARBA00007046"/>
    </source>
</evidence>
<sequence>VDLEQSAYVKMVPNTQLGKELEAQQQEINLNECVDQHLEIPNGINQIDESLAMLIEDRPPNWMKEITFNLGVNLNFNNEELEGMLLHQGLINSQLHMWGMSTWEGNCKLTPLLIPQLQIQHHPSLDFENDIIENSAAGSYATSLAELAQSVKSLDAISRDIDKLSQYITNKDFFNFLVNPIIPDKKKKGILEDITNDAKFQPYTLNFLYILIDKKRIALIGEIFKEFETVYNKLTDIELVVVSSVVKLENQISLGPSQNQCN</sequence>
<evidence type="ECO:0000256" key="4">
    <source>
        <dbReference type="ARBA" id="ARBA00022781"/>
    </source>
</evidence>
<accession>A0AA38CEH5</accession>
<keyword evidence="5" id="KW-0406">Ion transport</keyword>
<keyword evidence="6" id="KW-0472">Membrane</keyword>
<gene>
    <name evidence="8" type="ORF">KI387_031523</name>
</gene>
<evidence type="ECO:0000256" key="1">
    <source>
        <dbReference type="ARBA" id="ARBA00004370"/>
    </source>
</evidence>
<evidence type="ECO:0000313" key="9">
    <source>
        <dbReference type="Proteomes" id="UP000824469"/>
    </source>
</evidence>
<dbReference type="InterPro" id="IPR000711">
    <property type="entry name" value="ATPase_OSCP/dsu"/>
</dbReference>
<proteinExistence type="inferred from homology"/>
<evidence type="ECO:0000256" key="6">
    <source>
        <dbReference type="ARBA" id="ARBA00023136"/>
    </source>
</evidence>
<organism evidence="8 9">
    <name type="scientific">Taxus chinensis</name>
    <name type="common">Chinese yew</name>
    <name type="synonym">Taxus wallichiana var. chinensis</name>
    <dbReference type="NCBI Taxonomy" id="29808"/>
    <lineage>
        <taxon>Eukaryota</taxon>
        <taxon>Viridiplantae</taxon>
        <taxon>Streptophyta</taxon>
        <taxon>Embryophyta</taxon>
        <taxon>Tracheophyta</taxon>
        <taxon>Spermatophyta</taxon>
        <taxon>Pinopsida</taxon>
        <taxon>Pinidae</taxon>
        <taxon>Conifers II</taxon>
        <taxon>Cupressales</taxon>
        <taxon>Taxaceae</taxon>
        <taxon>Taxus</taxon>
    </lineage>
</organism>
<dbReference type="GO" id="GO:0016020">
    <property type="term" value="C:membrane"/>
    <property type="evidence" value="ECO:0007669"/>
    <property type="project" value="UniProtKB-SubCell"/>
</dbReference>
<dbReference type="Pfam" id="PF00213">
    <property type="entry name" value="OSCP"/>
    <property type="match status" value="1"/>
</dbReference>
<comment type="caution">
    <text evidence="8">The sequence shown here is derived from an EMBL/GenBank/DDBJ whole genome shotgun (WGS) entry which is preliminary data.</text>
</comment>
<evidence type="ECO:0000256" key="5">
    <source>
        <dbReference type="ARBA" id="ARBA00023065"/>
    </source>
</evidence>
<evidence type="ECO:0000313" key="8">
    <source>
        <dbReference type="EMBL" id="KAH9299841.1"/>
    </source>
</evidence>
<evidence type="ECO:0000256" key="3">
    <source>
        <dbReference type="ARBA" id="ARBA00022448"/>
    </source>
</evidence>
<dbReference type="InterPro" id="IPR026015">
    <property type="entry name" value="ATP_synth_OSCP/delta_N_sf"/>
</dbReference>
<dbReference type="PANTHER" id="PTHR11910">
    <property type="entry name" value="ATP SYNTHASE DELTA CHAIN"/>
    <property type="match status" value="1"/>
</dbReference>
<dbReference type="NCBIfam" id="TIGR01145">
    <property type="entry name" value="ATP_synt_delta"/>
    <property type="match status" value="1"/>
</dbReference>
<dbReference type="AlphaFoldDB" id="A0AA38CEH5"/>
<keyword evidence="7" id="KW-0066">ATP synthesis</keyword>
<keyword evidence="9" id="KW-1185">Reference proteome</keyword>
<name>A0AA38CEH5_TAXCH</name>
<comment type="similarity">
    <text evidence="2">Belongs to the ATPase delta chain family.</text>
</comment>